<dbReference type="Gene3D" id="3.40.50.2000">
    <property type="entry name" value="Glycogen Phosphorylase B"/>
    <property type="match status" value="2"/>
</dbReference>
<feature type="domain" description="Glycosyl transferase family 1" evidence="1">
    <location>
        <begin position="194"/>
        <end position="347"/>
    </location>
</feature>
<keyword evidence="3" id="KW-0808">Transferase</keyword>
<organism evidence="3 4">
    <name type="scientific">Piscibacillus halophilus</name>
    <dbReference type="NCBI Taxonomy" id="571933"/>
    <lineage>
        <taxon>Bacteria</taxon>
        <taxon>Bacillati</taxon>
        <taxon>Bacillota</taxon>
        <taxon>Bacilli</taxon>
        <taxon>Bacillales</taxon>
        <taxon>Bacillaceae</taxon>
        <taxon>Piscibacillus</taxon>
    </lineage>
</organism>
<dbReference type="EMBL" id="FOES01000026">
    <property type="protein sequence ID" value="SEQ77050.1"/>
    <property type="molecule type" value="Genomic_DNA"/>
</dbReference>
<dbReference type="SUPFAM" id="SSF53756">
    <property type="entry name" value="UDP-Glycosyltransferase/glycogen phosphorylase"/>
    <property type="match status" value="1"/>
</dbReference>
<protein>
    <submittedName>
        <fullName evidence="3">Glycosyltransferase involved in cell wall bisynthesis</fullName>
    </submittedName>
</protein>
<dbReference type="GO" id="GO:0016757">
    <property type="term" value="F:glycosyltransferase activity"/>
    <property type="evidence" value="ECO:0007669"/>
    <property type="project" value="InterPro"/>
</dbReference>
<dbReference type="Pfam" id="PF00534">
    <property type="entry name" value="Glycos_transf_1"/>
    <property type="match status" value="1"/>
</dbReference>
<dbReference type="Pfam" id="PF13439">
    <property type="entry name" value="Glyco_transf_4"/>
    <property type="match status" value="1"/>
</dbReference>
<dbReference type="AlphaFoldDB" id="A0A1H9IR41"/>
<dbReference type="PANTHER" id="PTHR12526">
    <property type="entry name" value="GLYCOSYLTRANSFERASE"/>
    <property type="match status" value="1"/>
</dbReference>
<dbReference type="CDD" id="cd03811">
    <property type="entry name" value="GT4_GT28_WabH-like"/>
    <property type="match status" value="1"/>
</dbReference>
<dbReference type="OrthoDB" id="9787617at2"/>
<evidence type="ECO:0000259" key="2">
    <source>
        <dbReference type="Pfam" id="PF13439"/>
    </source>
</evidence>
<gene>
    <name evidence="3" type="ORF">SAMN05216362_12614</name>
</gene>
<dbReference type="InterPro" id="IPR001296">
    <property type="entry name" value="Glyco_trans_1"/>
</dbReference>
<dbReference type="STRING" id="571933.SAMN05216362_12614"/>
<evidence type="ECO:0000313" key="4">
    <source>
        <dbReference type="Proteomes" id="UP000199427"/>
    </source>
</evidence>
<reference evidence="3 4" key="1">
    <citation type="submission" date="2016-10" db="EMBL/GenBank/DDBJ databases">
        <authorList>
            <person name="de Groot N.N."/>
        </authorList>
    </citation>
    <scope>NUCLEOTIDE SEQUENCE [LARGE SCALE GENOMIC DNA]</scope>
    <source>
        <strain evidence="3 4">DSM 21633</strain>
    </source>
</reference>
<evidence type="ECO:0000259" key="1">
    <source>
        <dbReference type="Pfam" id="PF00534"/>
    </source>
</evidence>
<name>A0A1H9IR41_9BACI</name>
<keyword evidence="4" id="KW-1185">Reference proteome</keyword>
<proteinExistence type="predicted"/>
<dbReference type="InterPro" id="IPR028098">
    <property type="entry name" value="Glyco_trans_4-like_N"/>
</dbReference>
<dbReference type="Proteomes" id="UP000199427">
    <property type="component" value="Unassembled WGS sequence"/>
</dbReference>
<sequence>MPKKKIKVLFFIYFLGSGGAGRTFLNILNNIDRNRFEPILVTCNYEGNYESYLNQDIKFVKLPTKRLRSAIIPLAKLIRNEHPQVVFSTIPNYNVIAIVARLLSFTKARNVVREAAFLGQNKKENLKLKLYGLFYRFSKRVVALSNGVKQNLMDKYDVNPNKIDVIYNPVELDHIRGSTGIEQIPEEYKRIYQGDAQVIVTAGRLVREKDHPTLLKAFKKVVETKKAKLVILGEGPLQDELENLASQLGISENVYFAGFQTNPYAFLQQSDLFTLTSKNEGFGHVIVEALAVGTPVVTTNCKPGAEEILENGHYGTITPVGDERQLADAIIEALSKSQDDRDTIIQKGLSRANEFDAQEIVKQYEQVFEKTLK</sequence>
<dbReference type="PANTHER" id="PTHR12526:SF630">
    <property type="entry name" value="GLYCOSYLTRANSFERASE"/>
    <property type="match status" value="1"/>
</dbReference>
<evidence type="ECO:0000313" key="3">
    <source>
        <dbReference type="EMBL" id="SEQ77050.1"/>
    </source>
</evidence>
<feature type="domain" description="Glycosyltransferase subfamily 4-like N-terminal" evidence="2">
    <location>
        <begin position="18"/>
        <end position="173"/>
    </location>
</feature>
<accession>A0A1H9IR41</accession>
<dbReference type="RefSeq" id="WP_091774251.1">
    <property type="nucleotide sequence ID" value="NZ_CAESCL010000030.1"/>
</dbReference>